<dbReference type="GO" id="GO:0017069">
    <property type="term" value="F:snRNA binding"/>
    <property type="evidence" value="ECO:0007669"/>
    <property type="project" value="TreeGrafter"/>
</dbReference>
<protein>
    <recommendedName>
        <fullName evidence="6">RNA methyltransferase</fullName>
        <ecNumber evidence="6">2.1.1.-</ecNumber>
    </recommendedName>
</protein>
<dbReference type="InterPro" id="IPR039772">
    <property type="entry name" value="Bin3-like"/>
</dbReference>
<organism evidence="9 10">
    <name type="scientific">Patella caerulea</name>
    <name type="common">Rayed Mediterranean limpet</name>
    <dbReference type="NCBI Taxonomy" id="87958"/>
    <lineage>
        <taxon>Eukaryota</taxon>
        <taxon>Metazoa</taxon>
        <taxon>Spiralia</taxon>
        <taxon>Lophotrochozoa</taxon>
        <taxon>Mollusca</taxon>
        <taxon>Gastropoda</taxon>
        <taxon>Patellogastropoda</taxon>
        <taxon>Patelloidea</taxon>
        <taxon>Patellidae</taxon>
        <taxon>Patella</taxon>
    </lineage>
</organism>
<evidence type="ECO:0000259" key="8">
    <source>
        <dbReference type="PROSITE" id="PS51515"/>
    </source>
</evidence>
<keyword evidence="10" id="KW-1185">Reference proteome</keyword>
<dbReference type="InterPro" id="IPR010675">
    <property type="entry name" value="Bin3_C"/>
</dbReference>
<dbReference type="InterPro" id="IPR024160">
    <property type="entry name" value="BIN3_SAM-bd_dom"/>
</dbReference>
<dbReference type="EMBL" id="JAZGQO010000006">
    <property type="protein sequence ID" value="KAK6184138.1"/>
    <property type="molecule type" value="Genomic_DNA"/>
</dbReference>
<evidence type="ECO:0000256" key="5">
    <source>
        <dbReference type="PROSITE-ProRule" id="PRU00848"/>
    </source>
</evidence>
<proteinExistence type="inferred from homology"/>
<evidence type="ECO:0000256" key="1">
    <source>
        <dbReference type="ARBA" id="ARBA00008361"/>
    </source>
</evidence>
<dbReference type="PANTHER" id="PTHR12315:SF0">
    <property type="entry name" value="7SK SNRNA METHYLPHOSPHATE CAPPING ENZYME"/>
    <property type="match status" value="1"/>
</dbReference>
<evidence type="ECO:0000256" key="4">
    <source>
        <dbReference type="ARBA" id="ARBA00022691"/>
    </source>
</evidence>
<comment type="similarity">
    <text evidence="1 6">Belongs to the methyltransferase superfamily.</text>
</comment>
<dbReference type="Gene3D" id="3.40.50.150">
    <property type="entry name" value="Vaccinia Virus protein VP39"/>
    <property type="match status" value="1"/>
</dbReference>
<feature type="domain" description="Bin3-type SAM" evidence="8">
    <location>
        <begin position="88"/>
        <end position="324"/>
    </location>
</feature>
<dbReference type="PROSITE" id="PS51515">
    <property type="entry name" value="BIN3_SAM"/>
    <property type="match status" value="1"/>
</dbReference>
<feature type="compositionally biased region" description="Polar residues" evidence="7">
    <location>
        <begin position="39"/>
        <end position="50"/>
    </location>
</feature>
<dbReference type="Proteomes" id="UP001347796">
    <property type="component" value="Unassembled WGS sequence"/>
</dbReference>
<dbReference type="GO" id="GO:0040031">
    <property type="term" value="P:snRNA modification"/>
    <property type="evidence" value="ECO:0007669"/>
    <property type="project" value="TreeGrafter"/>
</dbReference>
<reference evidence="9 10" key="1">
    <citation type="submission" date="2024-01" db="EMBL/GenBank/DDBJ databases">
        <title>The genome of the rayed Mediterranean limpet Patella caerulea (Linnaeus, 1758).</title>
        <authorList>
            <person name="Anh-Thu Weber A."/>
            <person name="Halstead-Nussloch G."/>
        </authorList>
    </citation>
    <scope>NUCLEOTIDE SEQUENCE [LARGE SCALE GENOMIC DNA]</scope>
    <source>
        <strain evidence="9">AATW-2023a</strain>
        <tissue evidence="9">Whole specimen</tissue>
    </source>
</reference>
<keyword evidence="4 5" id="KW-0949">S-adenosyl-L-methionine</keyword>
<evidence type="ECO:0000313" key="10">
    <source>
        <dbReference type="Proteomes" id="UP001347796"/>
    </source>
</evidence>
<accession>A0AAN8PTW6</accession>
<dbReference type="AlphaFoldDB" id="A0AAN8PTW6"/>
<dbReference type="EC" id="2.1.1.-" evidence="6"/>
<dbReference type="Pfam" id="PF13649">
    <property type="entry name" value="Methyltransf_25"/>
    <property type="match status" value="1"/>
</dbReference>
<name>A0AAN8PTW6_PATCE</name>
<dbReference type="GO" id="GO:0032259">
    <property type="term" value="P:methylation"/>
    <property type="evidence" value="ECO:0007669"/>
    <property type="project" value="UniProtKB-KW"/>
</dbReference>
<dbReference type="Pfam" id="PF06859">
    <property type="entry name" value="Bin3"/>
    <property type="match status" value="1"/>
</dbReference>
<gene>
    <name evidence="9" type="ORF">SNE40_006661</name>
</gene>
<feature type="region of interest" description="Disordered" evidence="7">
    <location>
        <begin position="37"/>
        <end position="60"/>
    </location>
</feature>
<dbReference type="SUPFAM" id="SSF53335">
    <property type="entry name" value="S-adenosyl-L-methionine-dependent methyltransferases"/>
    <property type="match status" value="1"/>
</dbReference>
<dbReference type="GO" id="GO:0008171">
    <property type="term" value="F:O-methyltransferase activity"/>
    <property type="evidence" value="ECO:0007669"/>
    <property type="project" value="UniProtKB-UniRule"/>
</dbReference>
<keyword evidence="3 6" id="KW-0808">Transferase</keyword>
<evidence type="ECO:0000256" key="3">
    <source>
        <dbReference type="ARBA" id="ARBA00022679"/>
    </source>
</evidence>
<evidence type="ECO:0000256" key="2">
    <source>
        <dbReference type="ARBA" id="ARBA00022603"/>
    </source>
</evidence>
<dbReference type="InterPro" id="IPR029063">
    <property type="entry name" value="SAM-dependent_MTases_sf"/>
</dbReference>
<dbReference type="InterPro" id="IPR041698">
    <property type="entry name" value="Methyltransf_25"/>
</dbReference>
<dbReference type="PANTHER" id="PTHR12315">
    <property type="entry name" value="BICOID-INTERACTING PROTEIN RELATED"/>
    <property type="match status" value="1"/>
</dbReference>
<dbReference type="CDD" id="cd02440">
    <property type="entry name" value="AdoMet_MTases"/>
    <property type="match status" value="1"/>
</dbReference>
<sequence>MVDKIVEISRTTAAPENLSIDTLTSDDTMENSEKLVAINQPSTDQDNGKPNNLKKSRKREKKYKPKFIHGNYNRYYGYRNKPGSGEEDIRLLSFKREWFNSKDVLDVGCNVGHVTMTIAKRFLPKRMVGLDIDSNLISTARKNIKYYIDAKKENYVDVSESENVVHVPCSANGESSPINSSMFNDASVSFPENLSFKQGNYVLNNSKQLSLVQEEFDTILALSVTKWIHLNNGDAGIKMFFQRIFRHLRPGGRLILEPQPWTSYKKRKNLTLTIQNNFQNINLKPEQFQRYLLDVVGFSKCELIDVVHHKSKGFRRPIQMYTKC</sequence>
<dbReference type="GO" id="GO:0008173">
    <property type="term" value="F:RNA methyltransferase activity"/>
    <property type="evidence" value="ECO:0007669"/>
    <property type="project" value="UniProtKB-UniRule"/>
</dbReference>
<keyword evidence="2 6" id="KW-0489">Methyltransferase</keyword>
<evidence type="ECO:0000256" key="7">
    <source>
        <dbReference type="SAM" id="MobiDB-lite"/>
    </source>
</evidence>
<comment type="caution">
    <text evidence="9">The sequence shown here is derived from an EMBL/GenBank/DDBJ whole genome shotgun (WGS) entry which is preliminary data.</text>
</comment>
<evidence type="ECO:0000256" key="6">
    <source>
        <dbReference type="RuleBase" id="RU367087"/>
    </source>
</evidence>
<evidence type="ECO:0000313" key="9">
    <source>
        <dbReference type="EMBL" id="KAK6184138.1"/>
    </source>
</evidence>